<dbReference type="AlphaFoldDB" id="A0A8H3HG03"/>
<evidence type="ECO:0000259" key="4">
    <source>
        <dbReference type="PROSITE" id="PS50859"/>
    </source>
</evidence>
<evidence type="ECO:0000256" key="2">
    <source>
        <dbReference type="ARBA" id="ARBA00008025"/>
    </source>
</evidence>
<sequence length="166" mass="18682">ALNEPLQVLVNLVDPQLFFLFLMTPIHHPAEIYQRLWLPSESIDNVPFSGLYCSLPGADTSYSFDQLGILPRTPITTMCLIHPLVAPDSRILAENRSGKRDFSTGESNDVASLCPGHNKQAVDVWEQHLFHYVYQYGLTYLVMADDAAGPCMIFAFTADFKRRFAT</sequence>
<feature type="domain" description="Longin" evidence="4">
    <location>
        <begin position="69"/>
        <end position="166"/>
    </location>
</feature>
<comment type="similarity">
    <text evidence="2">Belongs to the synaptobrevin family.</text>
</comment>
<dbReference type="InterPro" id="IPR010908">
    <property type="entry name" value="Longin_dom"/>
</dbReference>
<evidence type="ECO:0000313" key="5">
    <source>
        <dbReference type="EMBL" id="CAE6505923.1"/>
    </source>
</evidence>
<evidence type="ECO:0000256" key="3">
    <source>
        <dbReference type="ARBA" id="ARBA00023136"/>
    </source>
</evidence>
<reference evidence="5" key="1">
    <citation type="submission" date="2021-01" db="EMBL/GenBank/DDBJ databases">
        <authorList>
            <person name="Kaushik A."/>
        </authorList>
    </citation>
    <scope>NUCLEOTIDE SEQUENCE</scope>
    <source>
        <strain evidence="5">AG4-R118</strain>
    </source>
</reference>
<feature type="non-terminal residue" evidence="5">
    <location>
        <position position="1"/>
    </location>
</feature>
<organism evidence="5 6">
    <name type="scientific">Rhizoctonia solani</name>
    <dbReference type="NCBI Taxonomy" id="456999"/>
    <lineage>
        <taxon>Eukaryota</taxon>
        <taxon>Fungi</taxon>
        <taxon>Dikarya</taxon>
        <taxon>Basidiomycota</taxon>
        <taxon>Agaricomycotina</taxon>
        <taxon>Agaricomycetes</taxon>
        <taxon>Cantharellales</taxon>
        <taxon>Ceratobasidiaceae</taxon>
        <taxon>Rhizoctonia</taxon>
    </lineage>
</organism>
<dbReference type="SUPFAM" id="SSF64356">
    <property type="entry name" value="SNARE-like"/>
    <property type="match status" value="1"/>
</dbReference>
<comment type="caution">
    <text evidence="5">The sequence shown here is derived from an EMBL/GenBank/DDBJ whole genome shotgun (WGS) entry which is preliminary data.</text>
</comment>
<dbReference type="EMBL" id="CAJMWX010001802">
    <property type="protein sequence ID" value="CAE6505923.1"/>
    <property type="molecule type" value="Genomic_DNA"/>
</dbReference>
<dbReference type="GO" id="GO:0016020">
    <property type="term" value="C:membrane"/>
    <property type="evidence" value="ECO:0007669"/>
    <property type="project" value="UniProtKB-SubCell"/>
</dbReference>
<keyword evidence="3" id="KW-0472">Membrane</keyword>
<dbReference type="Gene3D" id="3.30.450.50">
    <property type="entry name" value="Longin domain"/>
    <property type="match status" value="1"/>
</dbReference>
<protein>
    <recommendedName>
        <fullName evidence="4">Longin domain-containing protein</fullName>
    </recommendedName>
</protein>
<evidence type="ECO:0000256" key="1">
    <source>
        <dbReference type="ARBA" id="ARBA00004370"/>
    </source>
</evidence>
<dbReference type="Proteomes" id="UP000663888">
    <property type="component" value="Unassembled WGS sequence"/>
</dbReference>
<evidence type="ECO:0000313" key="6">
    <source>
        <dbReference type="Proteomes" id="UP000663888"/>
    </source>
</evidence>
<dbReference type="Pfam" id="PF13774">
    <property type="entry name" value="Longin"/>
    <property type="match status" value="1"/>
</dbReference>
<accession>A0A8H3HG03</accession>
<name>A0A8H3HG03_9AGAM</name>
<dbReference type="InterPro" id="IPR011012">
    <property type="entry name" value="Longin-like_dom_sf"/>
</dbReference>
<comment type="subcellular location">
    <subcellularLocation>
        <location evidence="1">Membrane</location>
    </subcellularLocation>
</comment>
<dbReference type="PROSITE" id="PS50859">
    <property type="entry name" value="LONGIN"/>
    <property type="match status" value="1"/>
</dbReference>
<gene>
    <name evidence="5" type="ORF">RDB_LOCUS159691</name>
</gene>
<proteinExistence type="inferred from homology"/>